<gene>
    <name evidence="2" type="ORF">SE17_41740</name>
</gene>
<dbReference type="EMBL" id="LJCR01003267">
    <property type="protein sequence ID" value="KPV47758.1"/>
    <property type="molecule type" value="Genomic_DNA"/>
</dbReference>
<name>A0A0P9EU92_9CHLR</name>
<keyword evidence="1" id="KW-0812">Transmembrane</keyword>
<dbReference type="GO" id="GO:0016836">
    <property type="term" value="F:hydro-lyase activity"/>
    <property type="evidence" value="ECO:0007669"/>
    <property type="project" value="InterPro"/>
</dbReference>
<keyword evidence="3" id="KW-1185">Reference proteome</keyword>
<dbReference type="AlphaFoldDB" id="A0A0P9EU92"/>
<dbReference type="GO" id="GO:0030494">
    <property type="term" value="P:bacteriochlorophyll biosynthetic process"/>
    <property type="evidence" value="ECO:0007669"/>
    <property type="project" value="InterPro"/>
</dbReference>
<evidence type="ECO:0000256" key="1">
    <source>
        <dbReference type="SAM" id="Phobius"/>
    </source>
</evidence>
<sequence>MYTPAQLARRNASPWTWVQAVLAPVQFLAFVVSFALVLRFLLTGQGYAIATISVLIKIALLWAITITGMIWEKEIFGHYFLAREFFWEDVGNAVAMLTHNLYFLARALHWSDQAVMGLMLLAYCTYLVNCAQFVRRGIVAGRQRRQAAGAEATNA</sequence>
<dbReference type="InterPro" id="IPR009905">
    <property type="entry name" value="BCHF"/>
</dbReference>
<comment type="caution">
    <text evidence="2">The sequence shown here is derived from an EMBL/GenBank/DDBJ whole genome shotgun (WGS) entry which is preliminary data.</text>
</comment>
<keyword evidence="1" id="KW-0472">Membrane</keyword>
<feature type="transmembrane region" description="Helical" evidence="1">
    <location>
        <begin position="49"/>
        <end position="71"/>
    </location>
</feature>
<dbReference type="Pfam" id="PF07284">
    <property type="entry name" value="BCHF"/>
    <property type="match status" value="1"/>
</dbReference>
<reference evidence="2 3" key="1">
    <citation type="submission" date="2015-09" db="EMBL/GenBank/DDBJ databases">
        <title>Draft genome sequence of Kouleothrix aurantiaca JCM 19913.</title>
        <authorList>
            <person name="Hemp J."/>
        </authorList>
    </citation>
    <scope>NUCLEOTIDE SEQUENCE [LARGE SCALE GENOMIC DNA]</scope>
    <source>
        <strain evidence="2 3">COM-B</strain>
    </source>
</reference>
<protein>
    <submittedName>
        <fullName evidence="2">2-oxoglutarate synthase</fullName>
    </submittedName>
</protein>
<feature type="transmembrane region" description="Helical" evidence="1">
    <location>
        <begin position="20"/>
        <end position="42"/>
    </location>
</feature>
<dbReference type="Proteomes" id="UP000050509">
    <property type="component" value="Unassembled WGS sequence"/>
</dbReference>
<feature type="transmembrane region" description="Helical" evidence="1">
    <location>
        <begin position="114"/>
        <end position="134"/>
    </location>
</feature>
<evidence type="ECO:0000313" key="3">
    <source>
        <dbReference type="Proteomes" id="UP000050509"/>
    </source>
</evidence>
<keyword evidence="1" id="KW-1133">Transmembrane helix</keyword>
<dbReference type="GO" id="GO:0019685">
    <property type="term" value="P:photosynthesis, dark reaction"/>
    <property type="evidence" value="ECO:0007669"/>
    <property type="project" value="InterPro"/>
</dbReference>
<evidence type="ECO:0000313" key="2">
    <source>
        <dbReference type="EMBL" id="KPV47758.1"/>
    </source>
</evidence>
<proteinExistence type="predicted"/>
<dbReference type="NCBIfam" id="TIGR02020">
    <property type="entry name" value="BchF"/>
    <property type="match status" value="1"/>
</dbReference>
<accession>A0A0P9EU92</accession>
<dbReference type="PATRIC" id="fig|186479.3.peg.6816"/>
<organism evidence="2 3">
    <name type="scientific">Kouleothrix aurantiaca</name>
    <dbReference type="NCBI Taxonomy" id="186479"/>
    <lineage>
        <taxon>Bacteria</taxon>
        <taxon>Bacillati</taxon>
        <taxon>Chloroflexota</taxon>
        <taxon>Chloroflexia</taxon>
        <taxon>Chloroflexales</taxon>
        <taxon>Roseiflexineae</taxon>
        <taxon>Roseiflexaceae</taxon>
        <taxon>Kouleothrix</taxon>
    </lineage>
</organism>